<evidence type="ECO:0000313" key="2">
    <source>
        <dbReference type="Proteomes" id="UP000824881"/>
    </source>
</evidence>
<sequence length="443" mass="47695">MTQTTLLQYEAPWPVQSLDWCKTPSPGQQHRARSSFRLGIASFLESYNNQIAVIGLQDERVLVEDDYNDYPDFVTLCEASHGYPATSLQWQPASATGHAWSQKSPSTELLATTGDALRVWEYSYDGPSAISSYVGRQPGSGGHSLQMKVALSGQSKIQSGSTGAPLTNFSWNEKAPSLIVTSSIDTTCTVWNIDTSTAITQLIAHDREVYDVAWLPGSTDIFVSVGADGSLRAFDLRSLEHSTILYETPAPKGPVPAESPSSSARPATSPLLRIAFNPSDSNYMSTFHMDGQEIQILDMRSPGQPVMELRAHRGQVNALGWGSAERPLLATASKSSGSSLQGINLRPLLGLGDDCQLLLWDLASYTQSAASPRSAGSRLNSPRPDVKKKVVTDPVMAYTAPGQITNLAWSPPIPGMVMNTGHSTATGEWIAISLGKSIKALKV</sequence>
<dbReference type="EMBL" id="WQMT02000007">
    <property type="protein sequence ID" value="KAG9220895.1"/>
    <property type="molecule type" value="Genomic_DNA"/>
</dbReference>
<proteinExistence type="predicted"/>
<dbReference type="Proteomes" id="UP000824881">
    <property type="component" value="Unassembled WGS sequence"/>
</dbReference>
<accession>A0ACB7IRZ9</accession>
<organism evidence="1 2">
    <name type="scientific">Pleurotus cornucopiae</name>
    <name type="common">Cornucopia mushroom</name>
    <dbReference type="NCBI Taxonomy" id="5321"/>
    <lineage>
        <taxon>Eukaryota</taxon>
        <taxon>Fungi</taxon>
        <taxon>Dikarya</taxon>
        <taxon>Basidiomycota</taxon>
        <taxon>Agaricomycotina</taxon>
        <taxon>Agaricomycetes</taxon>
        <taxon>Agaricomycetidae</taxon>
        <taxon>Agaricales</taxon>
        <taxon>Pleurotineae</taxon>
        <taxon>Pleurotaceae</taxon>
        <taxon>Pleurotus</taxon>
    </lineage>
</organism>
<gene>
    <name evidence="1" type="ORF">CCMSSC00406_0002505</name>
</gene>
<evidence type="ECO:0000313" key="1">
    <source>
        <dbReference type="EMBL" id="KAG9220895.1"/>
    </source>
</evidence>
<keyword evidence="2" id="KW-1185">Reference proteome</keyword>
<comment type="caution">
    <text evidence="1">The sequence shown here is derived from an EMBL/GenBank/DDBJ whole genome shotgun (WGS) entry which is preliminary data.</text>
</comment>
<reference evidence="1 2" key="1">
    <citation type="journal article" date="2021" name="Appl. Environ. Microbiol.">
        <title>Genetic linkage and physical mapping for an oyster mushroom Pleurotus cornucopiae and QTL analysis for the trait cap color.</title>
        <authorList>
            <person name="Zhang Y."/>
            <person name="Gao W."/>
            <person name="Sonnenberg A."/>
            <person name="Chen Q."/>
            <person name="Zhang J."/>
            <person name="Huang C."/>
        </authorList>
    </citation>
    <scope>NUCLEOTIDE SEQUENCE [LARGE SCALE GENOMIC DNA]</scope>
    <source>
        <strain evidence="1">CCMSSC00406</strain>
    </source>
</reference>
<protein>
    <submittedName>
        <fullName evidence="1">Uncharacterized protein</fullName>
    </submittedName>
</protein>
<name>A0ACB7IRZ9_PLECO</name>